<dbReference type="KEGG" id="pei:H9L10_14595"/>
<evidence type="ECO:0000256" key="1">
    <source>
        <dbReference type="ARBA" id="ARBA00023004"/>
    </source>
</evidence>
<evidence type="ECO:0000259" key="2">
    <source>
        <dbReference type="Pfam" id="PF04023"/>
    </source>
</evidence>
<gene>
    <name evidence="3" type="ORF">H9L10_14595</name>
</gene>
<protein>
    <submittedName>
        <fullName evidence="3">Ferrous iron transport protein A</fullName>
    </submittedName>
</protein>
<organism evidence="3 4">
    <name type="scientific">Phycicoccus endophyticus</name>
    <dbReference type="NCBI Taxonomy" id="1690220"/>
    <lineage>
        <taxon>Bacteria</taxon>
        <taxon>Bacillati</taxon>
        <taxon>Actinomycetota</taxon>
        <taxon>Actinomycetes</taxon>
        <taxon>Micrococcales</taxon>
        <taxon>Intrasporangiaceae</taxon>
        <taxon>Phycicoccus</taxon>
    </lineage>
</organism>
<dbReference type="InterPro" id="IPR008988">
    <property type="entry name" value="Transcriptional_repressor_C"/>
</dbReference>
<dbReference type="Gene3D" id="2.30.30.90">
    <property type="match status" value="1"/>
</dbReference>
<dbReference type="SUPFAM" id="SSF50037">
    <property type="entry name" value="C-terminal domain of transcriptional repressors"/>
    <property type="match status" value="1"/>
</dbReference>
<dbReference type="EMBL" id="CP060712">
    <property type="protein sequence ID" value="QNN51118.1"/>
    <property type="molecule type" value="Genomic_DNA"/>
</dbReference>
<dbReference type="GO" id="GO:0046914">
    <property type="term" value="F:transition metal ion binding"/>
    <property type="evidence" value="ECO:0007669"/>
    <property type="project" value="InterPro"/>
</dbReference>
<evidence type="ECO:0000313" key="3">
    <source>
        <dbReference type="EMBL" id="QNN51118.1"/>
    </source>
</evidence>
<reference evidence="3 4" key="1">
    <citation type="submission" date="2020-08" db="EMBL/GenBank/DDBJ databases">
        <title>Genome sequence of Phycicoccus endophyticus JCM 31784T.</title>
        <authorList>
            <person name="Hyun D.-W."/>
            <person name="Bae J.-W."/>
        </authorList>
    </citation>
    <scope>NUCLEOTIDE SEQUENCE [LARGE SCALE GENOMIC DNA]</scope>
    <source>
        <strain evidence="3 4">JCM 31784</strain>
    </source>
</reference>
<proteinExistence type="predicted"/>
<dbReference type="InterPro" id="IPR007167">
    <property type="entry name" value="Fe-transptr_FeoA-like"/>
</dbReference>
<dbReference type="AlphaFoldDB" id="A0A7G9R693"/>
<dbReference type="InterPro" id="IPR038157">
    <property type="entry name" value="FeoA_core_dom"/>
</dbReference>
<dbReference type="Pfam" id="PF04023">
    <property type="entry name" value="FeoA"/>
    <property type="match status" value="1"/>
</dbReference>
<name>A0A7G9R693_9MICO</name>
<feature type="domain" description="Ferrous iron transporter FeoA-like" evidence="2">
    <location>
        <begin position="4"/>
        <end position="69"/>
    </location>
</feature>
<keyword evidence="4" id="KW-1185">Reference proteome</keyword>
<sequence length="73" mass="7793">MDRAPFGVTVRIAPADRSDALERRLAELGLRGGVEVRCLQRTAGGGRVVDVAGARIALGREVLQRVRTEPTGP</sequence>
<dbReference type="Proteomes" id="UP000515976">
    <property type="component" value="Chromosome"/>
</dbReference>
<accession>A0A7G9R693</accession>
<keyword evidence="1" id="KW-0408">Iron</keyword>
<evidence type="ECO:0000313" key="4">
    <source>
        <dbReference type="Proteomes" id="UP000515976"/>
    </source>
</evidence>